<organism evidence="2 3">
    <name type="scientific">Gemmata obscuriglobus</name>
    <dbReference type="NCBI Taxonomy" id="114"/>
    <lineage>
        <taxon>Bacteria</taxon>
        <taxon>Pseudomonadati</taxon>
        <taxon>Planctomycetota</taxon>
        <taxon>Planctomycetia</taxon>
        <taxon>Gemmatales</taxon>
        <taxon>Gemmataceae</taxon>
        <taxon>Gemmata</taxon>
    </lineage>
</organism>
<sequence length="152" mass="17035">MTFMSPAEAVSRSNTVLAHAWMVRTFLKHADEIQDNEDMLDVPRTLYDSIRAVEPAFQRGDHADFLRRLRGKLPKLRRAALHFSTHFREFSPHTNYEMAAASLIGVVGHLEEIFAAVDWNEVAGLAQTNANHKTAEGAPATDPLDDIEIPEV</sequence>
<accession>A0A2Z3H3W8</accession>
<feature type="compositionally biased region" description="Acidic residues" evidence="1">
    <location>
        <begin position="143"/>
        <end position="152"/>
    </location>
</feature>
<keyword evidence="3" id="KW-1185">Reference proteome</keyword>
<evidence type="ECO:0000256" key="1">
    <source>
        <dbReference type="SAM" id="MobiDB-lite"/>
    </source>
</evidence>
<gene>
    <name evidence="2" type="ORF">C1280_33750</name>
</gene>
<feature type="region of interest" description="Disordered" evidence="1">
    <location>
        <begin position="133"/>
        <end position="152"/>
    </location>
</feature>
<evidence type="ECO:0000313" key="2">
    <source>
        <dbReference type="EMBL" id="AWM41479.1"/>
    </source>
</evidence>
<dbReference type="KEGG" id="gog:C1280_33750"/>
<reference evidence="2 3" key="1">
    <citation type="submission" date="2018-01" db="EMBL/GenBank/DDBJ databases">
        <title>G. obscuriglobus.</title>
        <authorList>
            <person name="Franke J."/>
            <person name="Blomberg W."/>
            <person name="Selmecki A."/>
        </authorList>
    </citation>
    <scope>NUCLEOTIDE SEQUENCE [LARGE SCALE GENOMIC DNA]</scope>
    <source>
        <strain evidence="2 3">DSM 5831</strain>
    </source>
</reference>
<proteinExistence type="predicted"/>
<protein>
    <submittedName>
        <fullName evidence="2">Uncharacterized protein</fullName>
    </submittedName>
</protein>
<evidence type="ECO:0000313" key="3">
    <source>
        <dbReference type="Proteomes" id="UP000245802"/>
    </source>
</evidence>
<dbReference type="EMBL" id="CP025958">
    <property type="protein sequence ID" value="AWM41479.1"/>
    <property type="molecule type" value="Genomic_DNA"/>
</dbReference>
<dbReference type="Proteomes" id="UP000245802">
    <property type="component" value="Chromosome"/>
</dbReference>
<name>A0A2Z3H3W8_9BACT</name>
<dbReference type="AlphaFoldDB" id="A0A2Z3H3W8"/>